<evidence type="ECO:0000256" key="1">
    <source>
        <dbReference type="ARBA" id="ARBA00004651"/>
    </source>
</evidence>
<feature type="region of interest" description="Disordered" evidence="7">
    <location>
        <begin position="1"/>
        <end position="54"/>
    </location>
</feature>
<feature type="transmembrane region" description="Helical" evidence="8">
    <location>
        <begin position="318"/>
        <end position="336"/>
    </location>
</feature>
<keyword evidence="10" id="KW-0808">Transferase</keyword>
<accession>A0AAE6W3I7</accession>
<evidence type="ECO:0000256" key="3">
    <source>
        <dbReference type="ARBA" id="ARBA00022475"/>
    </source>
</evidence>
<feature type="transmembrane region" description="Helical" evidence="8">
    <location>
        <begin position="290"/>
        <end position="312"/>
    </location>
</feature>
<dbReference type="InterPro" id="IPR002656">
    <property type="entry name" value="Acyl_transf_3_dom"/>
</dbReference>
<dbReference type="Proteomes" id="UP000642553">
    <property type="component" value="Chromosome"/>
</dbReference>
<comment type="subcellular location">
    <subcellularLocation>
        <location evidence="1">Cell membrane</location>
        <topology evidence="1">Multi-pass membrane protein</topology>
    </subcellularLocation>
</comment>
<dbReference type="EMBL" id="CP029701">
    <property type="protein sequence ID" value="QHV64393.1"/>
    <property type="molecule type" value="Genomic_DNA"/>
</dbReference>
<proteinExistence type="inferred from homology"/>
<feature type="transmembrane region" description="Helical" evidence="8">
    <location>
        <begin position="374"/>
        <end position="396"/>
    </location>
</feature>
<gene>
    <name evidence="10" type="ORF">DMI76_12415</name>
</gene>
<evidence type="ECO:0000313" key="11">
    <source>
        <dbReference type="Proteomes" id="UP000642553"/>
    </source>
</evidence>
<dbReference type="GO" id="GO:0016413">
    <property type="term" value="F:O-acetyltransferase activity"/>
    <property type="evidence" value="ECO:0007669"/>
    <property type="project" value="TreeGrafter"/>
</dbReference>
<evidence type="ECO:0000256" key="8">
    <source>
        <dbReference type="SAM" id="Phobius"/>
    </source>
</evidence>
<protein>
    <submittedName>
        <fullName evidence="10">Acyltransferase</fullName>
    </submittedName>
</protein>
<comment type="similarity">
    <text evidence="2">Belongs to the acyltransferase 3 family.</text>
</comment>
<dbReference type="GO" id="GO:0005886">
    <property type="term" value="C:plasma membrane"/>
    <property type="evidence" value="ECO:0007669"/>
    <property type="project" value="UniProtKB-SubCell"/>
</dbReference>
<feature type="transmembrane region" description="Helical" evidence="8">
    <location>
        <begin position="259"/>
        <end position="278"/>
    </location>
</feature>
<keyword evidence="3" id="KW-1003">Cell membrane</keyword>
<feature type="domain" description="Acyltransferase 3" evidence="9">
    <location>
        <begin position="95"/>
        <end position="393"/>
    </location>
</feature>
<feature type="transmembrane region" description="Helical" evidence="8">
    <location>
        <begin position="94"/>
        <end position="113"/>
    </location>
</feature>
<evidence type="ECO:0000256" key="6">
    <source>
        <dbReference type="ARBA" id="ARBA00023136"/>
    </source>
</evidence>
<dbReference type="Pfam" id="PF01757">
    <property type="entry name" value="Acyl_transf_3"/>
    <property type="match status" value="1"/>
</dbReference>
<dbReference type="PANTHER" id="PTHR40074:SF2">
    <property type="entry name" value="O-ACETYLTRANSFERASE WECH"/>
    <property type="match status" value="1"/>
</dbReference>
<evidence type="ECO:0000256" key="2">
    <source>
        <dbReference type="ARBA" id="ARBA00007400"/>
    </source>
</evidence>
<name>A0AAE6W3I7_9BACT</name>
<keyword evidence="6 8" id="KW-0472">Membrane</keyword>
<evidence type="ECO:0000256" key="4">
    <source>
        <dbReference type="ARBA" id="ARBA00022692"/>
    </source>
</evidence>
<reference evidence="10" key="1">
    <citation type="submission" date="2018-05" db="EMBL/GenBank/DDBJ databases">
        <title>Complete genome sequnece of Akkermansia muciniphila EB-AMDK-40.</title>
        <authorList>
            <person name="Nam Y.-D."/>
            <person name="Chung W.-H."/>
            <person name="Park Y.S."/>
            <person name="Kang J."/>
        </authorList>
    </citation>
    <scope>NUCLEOTIDE SEQUENCE</scope>
    <source>
        <strain evidence="10">EB-AMDK-40</strain>
    </source>
</reference>
<organism evidence="10 11">
    <name type="scientific">Akkermansia massiliensis</name>
    <dbReference type="NCBI Taxonomy" id="2927224"/>
    <lineage>
        <taxon>Bacteria</taxon>
        <taxon>Pseudomonadati</taxon>
        <taxon>Verrucomicrobiota</taxon>
        <taxon>Verrucomicrobiia</taxon>
        <taxon>Verrucomicrobiales</taxon>
        <taxon>Akkermansiaceae</taxon>
        <taxon>Akkermansia</taxon>
    </lineage>
</organism>
<evidence type="ECO:0000256" key="7">
    <source>
        <dbReference type="SAM" id="MobiDB-lite"/>
    </source>
</evidence>
<evidence type="ECO:0000256" key="5">
    <source>
        <dbReference type="ARBA" id="ARBA00022989"/>
    </source>
</evidence>
<sequence>MASAGVLRGKGCHPGRIQPPDGEKTDQETAVPVGAAQEKRKKTPGTGVPPHPQIMTPGRFPTFRPSLTSTLCQLNIRLMPQKNSLPMEIPKKRVAWIDVSRVLAALLIMYVHLSSPLLKTTGIHLFYNGRVPFFLVLAGYFLARNITWNKALDRALWLFIPYMIWNVLYLFLLSLPAGSSFQLADLAGIRDVFLPGMDLFSFGSESPDVPPIGPSWFLRDIIILTLLTPLLARIKILLLPALLLFFSFCNMAPDPLVTLSVGSCAFYLLGVVLSSRRIDDIHLVLNKKFGVVFCVSILVSSAMVLLHSAGILSLWTETVAGMLLGVMLIMYAGIWMEKRLPGVAARIALLAPACFLTFMLHLPIYECLPSSMKFGAFSLFTPLLAFTAIVLFYFALKRFTPFLLPYLAHVKRPSGKPSA</sequence>
<dbReference type="GO" id="GO:0009246">
    <property type="term" value="P:enterobacterial common antigen biosynthetic process"/>
    <property type="evidence" value="ECO:0007669"/>
    <property type="project" value="TreeGrafter"/>
</dbReference>
<dbReference type="PANTHER" id="PTHR40074">
    <property type="entry name" value="O-ACETYLTRANSFERASE WECH"/>
    <property type="match status" value="1"/>
</dbReference>
<feature type="transmembrane region" description="Helical" evidence="8">
    <location>
        <begin position="125"/>
        <end position="143"/>
    </location>
</feature>
<feature type="transmembrane region" description="Helical" evidence="8">
    <location>
        <begin position="155"/>
        <end position="175"/>
    </location>
</feature>
<feature type="transmembrane region" description="Helical" evidence="8">
    <location>
        <begin position="343"/>
        <end position="362"/>
    </location>
</feature>
<keyword evidence="4 8" id="KW-0812">Transmembrane</keyword>
<keyword evidence="10" id="KW-0012">Acyltransferase</keyword>
<evidence type="ECO:0000313" key="10">
    <source>
        <dbReference type="EMBL" id="QHV64393.1"/>
    </source>
</evidence>
<keyword evidence="5 8" id="KW-1133">Transmembrane helix</keyword>
<evidence type="ECO:0000259" key="9">
    <source>
        <dbReference type="Pfam" id="PF01757"/>
    </source>
</evidence>
<dbReference type="AlphaFoldDB" id="A0AAE6W3I7"/>